<dbReference type="EMBL" id="LXQA011400301">
    <property type="protein sequence ID" value="MCI95923.1"/>
    <property type="molecule type" value="Genomic_DNA"/>
</dbReference>
<sequence length="55" mass="6147">MLPSRFNDSVVLDAWKNGGMKTKDGDGDSSFEDDRSFVEDDEVKNSDMNCLKNSV</sequence>
<proteinExistence type="predicted"/>
<accession>A0A392W831</accession>
<keyword evidence="1" id="KW-0808">Transferase</keyword>
<organism evidence="1 2">
    <name type="scientific">Trifolium medium</name>
    <dbReference type="NCBI Taxonomy" id="97028"/>
    <lineage>
        <taxon>Eukaryota</taxon>
        <taxon>Viridiplantae</taxon>
        <taxon>Streptophyta</taxon>
        <taxon>Embryophyta</taxon>
        <taxon>Tracheophyta</taxon>
        <taxon>Spermatophyta</taxon>
        <taxon>Magnoliopsida</taxon>
        <taxon>eudicotyledons</taxon>
        <taxon>Gunneridae</taxon>
        <taxon>Pentapetalae</taxon>
        <taxon>rosids</taxon>
        <taxon>fabids</taxon>
        <taxon>Fabales</taxon>
        <taxon>Fabaceae</taxon>
        <taxon>Papilionoideae</taxon>
        <taxon>50 kb inversion clade</taxon>
        <taxon>NPAAA clade</taxon>
        <taxon>Hologalegina</taxon>
        <taxon>IRL clade</taxon>
        <taxon>Trifolieae</taxon>
        <taxon>Trifolium</taxon>
    </lineage>
</organism>
<dbReference type="GO" id="GO:0008168">
    <property type="term" value="F:methyltransferase activity"/>
    <property type="evidence" value="ECO:0007669"/>
    <property type="project" value="UniProtKB-KW"/>
</dbReference>
<dbReference type="AlphaFoldDB" id="A0A392W831"/>
<name>A0A392W831_9FABA</name>
<evidence type="ECO:0000313" key="1">
    <source>
        <dbReference type="EMBL" id="MCI95923.1"/>
    </source>
</evidence>
<protein>
    <submittedName>
        <fullName evidence="1">Histone-lysine N-methyltransferase ATX3-like</fullName>
    </submittedName>
</protein>
<dbReference type="Proteomes" id="UP000265520">
    <property type="component" value="Unassembled WGS sequence"/>
</dbReference>
<reference evidence="1 2" key="1">
    <citation type="journal article" date="2018" name="Front. Plant Sci.">
        <title>Red Clover (Trifolium pratense) and Zigzag Clover (T. medium) - A Picture of Genomic Similarities and Differences.</title>
        <authorList>
            <person name="Dluhosova J."/>
            <person name="Istvanek J."/>
            <person name="Nedelnik J."/>
            <person name="Repkova J."/>
        </authorList>
    </citation>
    <scope>NUCLEOTIDE SEQUENCE [LARGE SCALE GENOMIC DNA]</scope>
    <source>
        <strain evidence="2">cv. 10/8</strain>
        <tissue evidence="1">Leaf</tissue>
    </source>
</reference>
<dbReference type="GO" id="GO:0032259">
    <property type="term" value="P:methylation"/>
    <property type="evidence" value="ECO:0007669"/>
    <property type="project" value="UniProtKB-KW"/>
</dbReference>
<keyword evidence="2" id="KW-1185">Reference proteome</keyword>
<comment type="caution">
    <text evidence="1">The sequence shown here is derived from an EMBL/GenBank/DDBJ whole genome shotgun (WGS) entry which is preliminary data.</text>
</comment>
<evidence type="ECO:0000313" key="2">
    <source>
        <dbReference type="Proteomes" id="UP000265520"/>
    </source>
</evidence>
<feature type="non-terminal residue" evidence="1">
    <location>
        <position position="55"/>
    </location>
</feature>
<keyword evidence="1" id="KW-0489">Methyltransferase</keyword>